<dbReference type="PANTHER" id="PTHR33908">
    <property type="entry name" value="MANNOSYLTRANSFERASE YKCB-RELATED"/>
    <property type="match status" value="1"/>
</dbReference>
<evidence type="ECO:0000256" key="2">
    <source>
        <dbReference type="ARBA" id="ARBA00022475"/>
    </source>
</evidence>
<sequence length="605" mass="64523">MTAVLVVLLMLSGMAGLGWPLVRRLVPGLDEGERLALAPLLGALPLALLVQAVGAWRYDFVAMAVLLALALAFGIGLPRSVPSFPWRWWPWGGMLAALFGLLALSALAPPIDHDTIRYHLTLPRRDLELGRITLWFGWSIYEFFPPLASLLTRMAFALGGAEAAQMLNVAWVGLAACWAGLLVRRLGCGPQAALAAALLVVGQRVTLNLGPAVTTDFPLAAFIGAAVTVALSKRHAVALGLLLGAAMACKYQGMVAAFAVLAPLGILAVVRRQGLGSVIGAGVVAALVLAPVLLRNYVVTANPVFPTAHPLFVDGGLDVFAPFTQAMTRQNIPGGPWALPWTMFILQDAFDGLQWGFPFILLGLPFAFFPPAGGRLMVLSMVVLYVVLWWLAMPHLLRFLLPILVPLCALATVGLAQVATVSVPWFRPAFTAAIAVGIIAQALFAGSSALYRLPVVFGLVDIRQALEVPAFRYYSLISPCLWLAENLKPGQTYLALVNDPSFYCPQKAALHGLRSGEEGAFYSTGGVASLSAAEIAQWLRRDNVGYVLMARNLGADDERYAFAKHRFDKVVAPVLAGQIPLLDSPSGMIYAAGPLIAALERASGQ</sequence>
<dbReference type="PANTHER" id="PTHR33908:SF11">
    <property type="entry name" value="MEMBRANE PROTEIN"/>
    <property type="match status" value="1"/>
</dbReference>
<feature type="transmembrane region" description="Helical" evidence="8">
    <location>
        <begin position="399"/>
        <end position="419"/>
    </location>
</feature>
<dbReference type="EMBL" id="CU459003">
    <property type="protein sequence ID" value="CAM74936.1"/>
    <property type="molecule type" value="Genomic_DNA"/>
</dbReference>
<dbReference type="GO" id="GO:0009103">
    <property type="term" value="P:lipopolysaccharide biosynthetic process"/>
    <property type="evidence" value="ECO:0007669"/>
    <property type="project" value="UniProtKB-ARBA"/>
</dbReference>
<feature type="transmembrane region" description="Helical" evidence="8">
    <location>
        <begin position="34"/>
        <end position="53"/>
    </location>
</feature>
<gene>
    <name evidence="9" type="ORF">MGR_2733</name>
</gene>
<accession>A4TWC9</accession>
<feature type="transmembrane region" description="Helical" evidence="8">
    <location>
        <begin position="275"/>
        <end position="294"/>
    </location>
</feature>
<dbReference type="GO" id="GO:0016763">
    <property type="term" value="F:pentosyltransferase activity"/>
    <property type="evidence" value="ECO:0007669"/>
    <property type="project" value="TreeGrafter"/>
</dbReference>
<evidence type="ECO:0000313" key="9">
    <source>
        <dbReference type="EMBL" id="CAM74936.1"/>
    </source>
</evidence>
<reference evidence="9" key="1">
    <citation type="journal article" date="2007" name="J. Bacteriol.">
        <title>Comparative genome analysis of four magnetotactic bacteria reveals a complex set of group-specific genes implicated in magnetosome biomineralization and function.</title>
        <authorList>
            <person name="Richter M."/>
            <person name="Kube M."/>
            <person name="Bazylinski D.A."/>
            <person name="Lombardot T."/>
            <person name="Gloeckner F.O."/>
            <person name="Reinhardt R."/>
            <person name="Schueler D."/>
        </authorList>
    </citation>
    <scope>NUCLEOTIDE SEQUENCE</scope>
    <source>
        <strain evidence="9">MSR-1</strain>
    </source>
</reference>
<protein>
    <submittedName>
        <fullName evidence="9">Membrane protein</fullName>
    </submittedName>
</protein>
<keyword evidence="3" id="KW-0328">Glycosyltransferase</keyword>
<dbReference type="RefSeq" id="WP_106003133.1">
    <property type="nucleotide sequence ID" value="NZ_CP027527.1"/>
</dbReference>
<keyword evidence="4" id="KW-0808">Transferase</keyword>
<evidence type="ECO:0000256" key="3">
    <source>
        <dbReference type="ARBA" id="ARBA00022676"/>
    </source>
</evidence>
<feature type="transmembrane region" description="Helical" evidence="8">
    <location>
        <begin position="375"/>
        <end position="392"/>
    </location>
</feature>
<keyword evidence="7 8" id="KW-0472">Membrane</keyword>
<comment type="subcellular location">
    <subcellularLocation>
        <location evidence="1">Cell membrane</location>
        <topology evidence="1">Multi-pass membrane protein</topology>
    </subcellularLocation>
</comment>
<keyword evidence="6 8" id="KW-1133">Transmembrane helix</keyword>
<evidence type="ECO:0000256" key="6">
    <source>
        <dbReference type="ARBA" id="ARBA00022989"/>
    </source>
</evidence>
<evidence type="ECO:0000256" key="7">
    <source>
        <dbReference type="ARBA" id="ARBA00023136"/>
    </source>
</evidence>
<name>A4TWC9_9PROT</name>
<feature type="transmembrane region" description="Helical" evidence="8">
    <location>
        <begin position="219"/>
        <end position="244"/>
    </location>
</feature>
<evidence type="ECO:0000256" key="4">
    <source>
        <dbReference type="ARBA" id="ARBA00022679"/>
    </source>
</evidence>
<feature type="transmembrane region" description="Helical" evidence="8">
    <location>
        <begin position="89"/>
        <end position="111"/>
    </location>
</feature>
<organism evidence="9">
    <name type="scientific">Magnetospirillum gryphiswaldense</name>
    <dbReference type="NCBI Taxonomy" id="55518"/>
    <lineage>
        <taxon>Bacteria</taxon>
        <taxon>Pseudomonadati</taxon>
        <taxon>Pseudomonadota</taxon>
        <taxon>Alphaproteobacteria</taxon>
        <taxon>Rhodospirillales</taxon>
        <taxon>Rhodospirillaceae</taxon>
        <taxon>Magnetospirillum</taxon>
    </lineage>
</organism>
<keyword evidence="5 8" id="KW-0812">Transmembrane</keyword>
<feature type="transmembrane region" description="Helical" evidence="8">
    <location>
        <begin position="132"/>
        <end position="151"/>
    </location>
</feature>
<evidence type="ECO:0000256" key="5">
    <source>
        <dbReference type="ARBA" id="ARBA00022692"/>
    </source>
</evidence>
<feature type="transmembrane region" description="Helical" evidence="8">
    <location>
        <begin position="251"/>
        <end position="269"/>
    </location>
</feature>
<dbReference type="InterPro" id="IPR050297">
    <property type="entry name" value="LipidA_mod_glycosyltrf_83"/>
</dbReference>
<keyword evidence="2" id="KW-1003">Cell membrane</keyword>
<evidence type="ECO:0000256" key="8">
    <source>
        <dbReference type="SAM" id="Phobius"/>
    </source>
</evidence>
<dbReference type="GO" id="GO:0005886">
    <property type="term" value="C:plasma membrane"/>
    <property type="evidence" value="ECO:0007669"/>
    <property type="project" value="UniProtKB-SubCell"/>
</dbReference>
<feature type="transmembrane region" description="Helical" evidence="8">
    <location>
        <begin position="425"/>
        <end position="444"/>
    </location>
</feature>
<feature type="transmembrane region" description="Helical" evidence="8">
    <location>
        <begin position="352"/>
        <end position="369"/>
    </location>
</feature>
<proteinExistence type="predicted"/>
<evidence type="ECO:0000256" key="1">
    <source>
        <dbReference type="ARBA" id="ARBA00004651"/>
    </source>
</evidence>
<feature type="transmembrane region" description="Helical" evidence="8">
    <location>
        <begin position="60"/>
        <end position="77"/>
    </location>
</feature>
<feature type="transmembrane region" description="Helical" evidence="8">
    <location>
        <begin position="163"/>
        <end position="183"/>
    </location>
</feature>
<dbReference type="AlphaFoldDB" id="A4TWC9"/>